<dbReference type="VEuPathDB" id="ToxoDB:LOC34620138"/>
<feature type="compositionally biased region" description="Low complexity" evidence="1">
    <location>
        <begin position="374"/>
        <end position="386"/>
    </location>
</feature>
<dbReference type="VEuPathDB" id="ToxoDB:cyc_03450"/>
<dbReference type="AlphaFoldDB" id="A0A1D3D2V8"/>
<dbReference type="EMBL" id="JROU02000983">
    <property type="protein sequence ID" value="OEH77783.1"/>
    <property type="molecule type" value="Genomic_DNA"/>
</dbReference>
<feature type="region of interest" description="Disordered" evidence="1">
    <location>
        <begin position="365"/>
        <end position="386"/>
    </location>
</feature>
<dbReference type="InParanoid" id="A0A1D3D2V8"/>
<evidence type="ECO:0000256" key="1">
    <source>
        <dbReference type="SAM" id="MobiDB-lite"/>
    </source>
</evidence>
<organism evidence="2 3">
    <name type="scientific">Cyclospora cayetanensis</name>
    <dbReference type="NCBI Taxonomy" id="88456"/>
    <lineage>
        <taxon>Eukaryota</taxon>
        <taxon>Sar</taxon>
        <taxon>Alveolata</taxon>
        <taxon>Apicomplexa</taxon>
        <taxon>Conoidasida</taxon>
        <taxon>Coccidia</taxon>
        <taxon>Eucoccidiorida</taxon>
        <taxon>Eimeriorina</taxon>
        <taxon>Eimeriidae</taxon>
        <taxon>Cyclospora</taxon>
    </lineage>
</organism>
<accession>A0A1D3D2V8</accession>
<dbReference type="Proteomes" id="UP000095192">
    <property type="component" value="Unassembled WGS sequence"/>
</dbReference>
<gene>
    <name evidence="2" type="ORF">cyc_03450</name>
</gene>
<sequence>MSHEDGKLYSAVRATKMEMTRENEVAFGECGLVFSGSSVRNIGQNRQRQLCFALQGYGFLTRYMKQEQGKKLSWRHNVCLLLSFCGADCHRLYGHPQQTPAAVKALSEAAALAAAQTGDNTQIVTDEDWSSLNEKPSSILNSATIGLEGPSPIQEEPSLNPTNANSGAPASVEAASTQVTLRSSSFSLQTRSKRYDSCQKHFMSRASPGDCKHVYTLDFEAQNEGFGKFFARLALLVGGADIEKVVQIERQVHQYIQAKKSRSLSGNRQVTPKQRELKNSTFDGSRIPAYPDTPVESRGVSYGSSDPHHLPSHNLKIVLEPLLLDGTPMGPFDKLQYEALAPVIQVSIPPNFKALVKPIADQDSSLAHSRRLRGTGSSGSSGSLSESGNKFISAGASINTAAHCKAAAAFMSERPELQWLQEHVFFLHSQG</sequence>
<comment type="caution">
    <text evidence="2">The sequence shown here is derived from an EMBL/GenBank/DDBJ whole genome shotgun (WGS) entry which is preliminary data.</text>
</comment>
<evidence type="ECO:0000313" key="3">
    <source>
        <dbReference type="Proteomes" id="UP000095192"/>
    </source>
</evidence>
<feature type="region of interest" description="Disordered" evidence="1">
    <location>
        <begin position="143"/>
        <end position="174"/>
    </location>
</feature>
<protein>
    <submittedName>
        <fullName evidence="2">Uncharacterized protein</fullName>
    </submittedName>
</protein>
<keyword evidence="3" id="KW-1185">Reference proteome</keyword>
<feature type="compositionally biased region" description="Polar residues" evidence="1">
    <location>
        <begin position="157"/>
        <end position="174"/>
    </location>
</feature>
<reference evidence="2 3" key="1">
    <citation type="journal article" date="2016" name="BMC Genomics">
        <title>Comparative genomics reveals Cyclospora cayetanensis possesses coccidia-like metabolism and invasion components but unique surface antigens.</title>
        <authorList>
            <person name="Liu S."/>
            <person name="Wang L."/>
            <person name="Zheng H."/>
            <person name="Xu Z."/>
            <person name="Roellig D.M."/>
            <person name="Li N."/>
            <person name="Frace M.A."/>
            <person name="Tang K."/>
            <person name="Arrowood M.J."/>
            <person name="Moss D.M."/>
            <person name="Zhang L."/>
            <person name="Feng Y."/>
            <person name="Xiao L."/>
        </authorList>
    </citation>
    <scope>NUCLEOTIDE SEQUENCE [LARGE SCALE GENOMIC DNA]</scope>
    <source>
        <strain evidence="2 3">CHN_HEN01</strain>
    </source>
</reference>
<proteinExistence type="predicted"/>
<name>A0A1D3D2V8_9EIME</name>
<evidence type="ECO:0000313" key="2">
    <source>
        <dbReference type="EMBL" id="OEH77783.1"/>
    </source>
</evidence>